<protein>
    <recommendedName>
        <fullName evidence="4">Copper chaperone PCu(A)C</fullName>
    </recommendedName>
</protein>
<dbReference type="SUPFAM" id="SSF110087">
    <property type="entry name" value="DR1885-like metal-binding protein"/>
    <property type="match status" value="1"/>
</dbReference>
<accession>G2DVE1</accession>
<dbReference type="PANTHER" id="PTHR36302:SF1">
    <property type="entry name" value="COPPER CHAPERONE PCU(A)C"/>
    <property type="match status" value="1"/>
</dbReference>
<organism evidence="2 3">
    <name type="scientific">Thiorhodococcus drewsii AZ1</name>
    <dbReference type="NCBI Taxonomy" id="765913"/>
    <lineage>
        <taxon>Bacteria</taxon>
        <taxon>Pseudomonadati</taxon>
        <taxon>Pseudomonadota</taxon>
        <taxon>Gammaproteobacteria</taxon>
        <taxon>Chromatiales</taxon>
        <taxon>Chromatiaceae</taxon>
        <taxon>Thiorhodococcus</taxon>
    </lineage>
</organism>
<evidence type="ECO:0000313" key="3">
    <source>
        <dbReference type="Proteomes" id="UP000004200"/>
    </source>
</evidence>
<keyword evidence="1" id="KW-0732">Signal</keyword>
<dbReference type="EMBL" id="AFWT01000001">
    <property type="protein sequence ID" value="EGV33956.1"/>
    <property type="molecule type" value="Genomic_DNA"/>
</dbReference>
<evidence type="ECO:0008006" key="4">
    <source>
        <dbReference type="Google" id="ProtNLM"/>
    </source>
</evidence>
<dbReference type="OrthoDB" id="9796962at2"/>
<proteinExistence type="predicted"/>
<feature type="chain" id="PRO_5003428115" description="Copper chaperone PCu(A)C" evidence="1">
    <location>
        <begin position="23"/>
        <end position="154"/>
    </location>
</feature>
<dbReference type="Pfam" id="PF04314">
    <property type="entry name" value="PCuAC"/>
    <property type="match status" value="1"/>
</dbReference>
<comment type="caution">
    <text evidence="2">The sequence shown here is derived from an EMBL/GenBank/DDBJ whole genome shotgun (WGS) entry which is preliminary data.</text>
</comment>
<dbReference type="Proteomes" id="UP000004200">
    <property type="component" value="Unassembled WGS sequence"/>
</dbReference>
<name>G2DVE1_9GAMM</name>
<dbReference type="STRING" id="765913.ThidrDRAFT_0111"/>
<feature type="signal peptide" evidence="1">
    <location>
        <begin position="1"/>
        <end position="22"/>
    </location>
</feature>
<gene>
    <name evidence="2" type="ORF">ThidrDRAFT_0111</name>
</gene>
<reference evidence="2 3" key="1">
    <citation type="submission" date="2011-06" db="EMBL/GenBank/DDBJ databases">
        <title>The draft genome of Thiorhodococcus drewsii AZ1.</title>
        <authorList>
            <consortium name="US DOE Joint Genome Institute (JGI-PGF)"/>
            <person name="Lucas S."/>
            <person name="Han J."/>
            <person name="Lapidus A."/>
            <person name="Cheng J.-F."/>
            <person name="Goodwin L."/>
            <person name="Pitluck S."/>
            <person name="Peters L."/>
            <person name="Land M.L."/>
            <person name="Hauser L."/>
            <person name="Vogl K."/>
            <person name="Liu Z."/>
            <person name="Imhoff J."/>
            <person name="Thiel V."/>
            <person name="Frigaard N.-U."/>
            <person name="Bryant D.A."/>
            <person name="Woyke T.J."/>
        </authorList>
    </citation>
    <scope>NUCLEOTIDE SEQUENCE [LARGE SCALE GENOMIC DNA]</scope>
    <source>
        <strain evidence="2 3">AZ1</strain>
    </source>
</reference>
<dbReference type="PANTHER" id="PTHR36302">
    <property type="entry name" value="BLR7088 PROTEIN"/>
    <property type="match status" value="1"/>
</dbReference>
<keyword evidence="3" id="KW-1185">Reference proteome</keyword>
<evidence type="ECO:0000313" key="2">
    <source>
        <dbReference type="EMBL" id="EGV33956.1"/>
    </source>
</evidence>
<dbReference type="InterPro" id="IPR058248">
    <property type="entry name" value="Lxx211020-like"/>
</dbReference>
<evidence type="ECO:0000256" key="1">
    <source>
        <dbReference type="SAM" id="SignalP"/>
    </source>
</evidence>
<dbReference type="RefSeq" id="WP_007038827.1">
    <property type="nucleotide sequence ID" value="NZ_AFWT01000001.1"/>
</dbReference>
<sequence length="154" mass="16777">MFRSLRSITALLAASLSFAVFAADVEVADPYARAVPPGQPNSAIFMTLSNPSEQDRALVGAESPVAETVELHTHIKADGMMQMRRIERIDLPAGQSVELAPGGLHIMLIGLQHPLDPETTIDLTLVFDDGERMALKVPVRRIEMGQMHHSSMAH</sequence>
<dbReference type="InterPro" id="IPR007410">
    <property type="entry name" value="LpqE-like"/>
</dbReference>
<dbReference type="InterPro" id="IPR036182">
    <property type="entry name" value="PCuAC_sf"/>
</dbReference>
<dbReference type="AlphaFoldDB" id="G2DVE1"/>
<dbReference type="PATRIC" id="fig|765913.3.peg.111"/>
<dbReference type="eggNOG" id="COG2847">
    <property type="taxonomic scope" value="Bacteria"/>
</dbReference>
<dbReference type="Gene3D" id="2.60.40.1890">
    <property type="entry name" value="PCu(A)C copper chaperone"/>
    <property type="match status" value="1"/>
</dbReference>